<dbReference type="AlphaFoldDB" id="A0AA38GYI8"/>
<protein>
    <submittedName>
        <fullName evidence="1">Uncharacterized protein</fullName>
    </submittedName>
</protein>
<gene>
    <name evidence="1" type="ORF">KI387_003066</name>
</gene>
<dbReference type="EMBL" id="JAHRHJ020000001">
    <property type="protein sequence ID" value="KAH9330958.1"/>
    <property type="molecule type" value="Genomic_DNA"/>
</dbReference>
<proteinExistence type="predicted"/>
<evidence type="ECO:0000313" key="2">
    <source>
        <dbReference type="Proteomes" id="UP000824469"/>
    </source>
</evidence>
<feature type="non-terminal residue" evidence="1">
    <location>
        <position position="1"/>
    </location>
</feature>
<accession>A0AA38GYI8</accession>
<evidence type="ECO:0000313" key="1">
    <source>
        <dbReference type="EMBL" id="KAH9330958.1"/>
    </source>
</evidence>
<name>A0AA38GYI8_TAXCH</name>
<comment type="caution">
    <text evidence="1">The sequence shown here is derived from an EMBL/GenBank/DDBJ whole genome shotgun (WGS) entry which is preliminary data.</text>
</comment>
<dbReference type="Proteomes" id="UP000824469">
    <property type="component" value="Unassembled WGS sequence"/>
</dbReference>
<sequence>EGDTQKTSVIVEKIRKHIMTFTQDLANAKNLGKEVASTIVVVYNLKDEINLTKLRQSKACNDDFKKLKMVMEEIKNTNERESNALYLLELINSELTVVKEHLKK</sequence>
<reference evidence="1 2" key="1">
    <citation type="journal article" date="2021" name="Nat. Plants">
        <title>The Taxus genome provides insights into paclitaxel biosynthesis.</title>
        <authorList>
            <person name="Xiong X."/>
            <person name="Gou J."/>
            <person name="Liao Q."/>
            <person name="Li Y."/>
            <person name="Zhou Q."/>
            <person name="Bi G."/>
            <person name="Li C."/>
            <person name="Du R."/>
            <person name="Wang X."/>
            <person name="Sun T."/>
            <person name="Guo L."/>
            <person name="Liang H."/>
            <person name="Lu P."/>
            <person name="Wu Y."/>
            <person name="Zhang Z."/>
            <person name="Ro D.K."/>
            <person name="Shang Y."/>
            <person name="Huang S."/>
            <person name="Yan J."/>
        </authorList>
    </citation>
    <scope>NUCLEOTIDE SEQUENCE [LARGE SCALE GENOMIC DNA]</scope>
    <source>
        <strain evidence="1">Ta-2019</strain>
    </source>
</reference>
<organism evidence="1 2">
    <name type="scientific">Taxus chinensis</name>
    <name type="common">Chinese yew</name>
    <name type="synonym">Taxus wallichiana var. chinensis</name>
    <dbReference type="NCBI Taxonomy" id="29808"/>
    <lineage>
        <taxon>Eukaryota</taxon>
        <taxon>Viridiplantae</taxon>
        <taxon>Streptophyta</taxon>
        <taxon>Embryophyta</taxon>
        <taxon>Tracheophyta</taxon>
        <taxon>Spermatophyta</taxon>
        <taxon>Pinopsida</taxon>
        <taxon>Pinidae</taxon>
        <taxon>Conifers II</taxon>
        <taxon>Cupressales</taxon>
        <taxon>Taxaceae</taxon>
        <taxon>Taxus</taxon>
    </lineage>
</organism>
<keyword evidence="2" id="KW-1185">Reference proteome</keyword>
<feature type="non-terminal residue" evidence="1">
    <location>
        <position position="104"/>
    </location>
</feature>